<feature type="binding site" evidence="8">
    <location>
        <position position="125"/>
    </location>
    <ligand>
        <name>Zn(2+)</name>
        <dbReference type="ChEBI" id="CHEBI:29105"/>
        <note>catalytic</note>
    </ligand>
</feature>
<sequence length="165" mass="18555">MNANTALALDIEFQNGLIGEISVGLPSEEKMIHWLECVLQGRRQTAELCVRIVEKDEIHALNATYRHKDKPTNVLSFPAELPKELKSPLLGDIVICKVIVEQEAIEQEKLLEAHWAHMLVHGALHLLGFDHIDDEDADAMETLEIDILSQLGYANPYQQKEVSPV</sequence>
<evidence type="ECO:0000256" key="3">
    <source>
        <dbReference type="ARBA" id="ARBA00022722"/>
    </source>
</evidence>
<dbReference type="EC" id="3.1.-.-" evidence="8"/>
<keyword evidence="4 8" id="KW-0479">Metal-binding</keyword>
<dbReference type="EMBL" id="CP038908">
    <property type="protein sequence ID" value="QGO06753.1"/>
    <property type="molecule type" value="Genomic_DNA"/>
</dbReference>
<evidence type="ECO:0000256" key="6">
    <source>
        <dbReference type="ARBA" id="ARBA00022801"/>
    </source>
</evidence>
<evidence type="ECO:0000256" key="1">
    <source>
        <dbReference type="ARBA" id="ARBA00010875"/>
    </source>
</evidence>
<evidence type="ECO:0000256" key="5">
    <source>
        <dbReference type="ARBA" id="ARBA00022759"/>
    </source>
</evidence>
<dbReference type="GO" id="GO:0005737">
    <property type="term" value="C:cytoplasm"/>
    <property type="evidence" value="ECO:0007669"/>
    <property type="project" value="UniProtKB-SubCell"/>
</dbReference>
<evidence type="ECO:0000313" key="9">
    <source>
        <dbReference type="EMBL" id="QGO06753.1"/>
    </source>
</evidence>
<dbReference type="PROSITE" id="PS01306">
    <property type="entry name" value="UPF0054"/>
    <property type="match status" value="1"/>
</dbReference>
<dbReference type="Gene3D" id="3.40.390.30">
    <property type="entry name" value="Metalloproteases ('zincins'), catalytic domain"/>
    <property type="match status" value="1"/>
</dbReference>
<name>A0A9Q6LM74_PISSA</name>
<dbReference type="PANTHER" id="PTHR46986">
    <property type="entry name" value="ENDORIBONUCLEASE YBEY, CHLOROPLASTIC"/>
    <property type="match status" value="1"/>
</dbReference>
<dbReference type="GO" id="GO:0004222">
    <property type="term" value="F:metalloendopeptidase activity"/>
    <property type="evidence" value="ECO:0007669"/>
    <property type="project" value="InterPro"/>
</dbReference>
<dbReference type="NCBIfam" id="TIGR00043">
    <property type="entry name" value="rRNA maturation RNase YbeY"/>
    <property type="match status" value="1"/>
</dbReference>
<feature type="binding site" evidence="8">
    <location>
        <position position="121"/>
    </location>
    <ligand>
        <name>Zn(2+)</name>
        <dbReference type="ChEBI" id="CHEBI:29105"/>
        <note>catalytic</note>
    </ligand>
</feature>
<dbReference type="InterPro" id="IPR023091">
    <property type="entry name" value="MetalPrtase_cat_dom_sf_prd"/>
</dbReference>
<keyword evidence="2 8" id="KW-0690">Ribosome biogenesis</keyword>
<comment type="subcellular location">
    <subcellularLocation>
        <location evidence="8">Cytoplasm</location>
    </subcellularLocation>
</comment>
<accession>A0A9Q6LM74</accession>
<comment type="function">
    <text evidence="8">Single strand-specific metallo-endoribonuclease involved in late-stage 70S ribosome quality control and in maturation of the 3' terminus of the 16S rRNA.</text>
</comment>
<dbReference type="PANTHER" id="PTHR46986:SF1">
    <property type="entry name" value="ENDORIBONUCLEASE YBEY, CHLOROPLASTIC"/>
    <property type="match status" value="1"/>
</dbReference>
<protein>
    <recommendedName>
        <fullName evidence="8">Endoribonuclease YbeY</fullName>
        <ecNumber evidence="8">3.1.-.-</ecNumber>
    </recommendedName>
</protein>
<keyword evidence="3 8" id="KW-0540">Nuclease</keyword>
<feature type="binding site" evidence="8">
    <location>
        <position position="131"/>
    </location>
    <ligand>
        <name>Zn(2+)</name>
        <dbReference type="ChEBI" id="CHEBI:29105"/>
        <note>catalytic</note>
    </ligand>
</feature>
<dbReference type="InterPro" id="IPR002036">
    <property type="entry name" value="YbeY"/>
</dbReference>
<evidence type="ECO:0000256" key="7">
    <source>
        <dbReference type="ARBA" id="ARBA00022833"/>
    </source>
</evidence>
<reference evidence="9 10" key="1">
    <citation type="submission" date="2019-04" db="EMBL/GenBank/DDBJ databases">
        <title>Complete genome sequencing of Piscirickettsia salmonis strain Psal-009.</title>
        <authorList>
            <person name="Schober I."/>
            <person name="Bunk B."/>
            <person name="Sproer C."/>
            <person name="Carril G.P."/>
            <person name="Riedel T."/>
            <person name="Flores-Herrera P.A."/>
            <person name="Nourdin-Galindo G."/>
            <person name="Marshall S.H."/>
            <person name="Overmann J."/>
        </authorList>
    </citation>
    <scope>NUCLEOTIDE SEQUENCE [LARGE SCALE GENOMIC DNA]</scope>
    <source>
        <strain evidence="9 10">Psal-009</strain>
    </source>
</reference>
<dbReference type="Pfam" id="PF02130">
    <property type="entry name" value="YbeY"/>
    <property type="match status" value="1"/>
</dbReference>
<keyword evidence="6 8" id="KW-0378">Hydrolase</keyword>
<dbReference type="AlphaFoldDB" id="A0A9Q6LM74"/>
<dbReference type="SUPFAM" id="SSF55486">
    <property type="entry name" value="Metalloproteases ('zincins'), catalytic domain"/>
    <property type="match status" value="1"/>
</dbReference>
<evidence type="ECO:0000256" key="2">
    <source>
        <dbReference type="ARBA" id="ARBA00022517"/>
    </source>
</evidence>
<dbReference type="InterPro" id="IPR020549">
    <property type="entry name" value="YbeY_CS"/>
</dbReference>
<organism evidence="9 10">
    <name type="scientific">Piscirickettsia salmonis</name>
    <dbReference type="NCBI Taxonomy" id="1238"/>
    <lineage>
        <taxon>Bacteria</taxon>
        <taxon>Pseudomonadati</taxon>
        <taxon>Pseudomonadota</taxon>
        <taxon>Gammaproteobacteria</taxon>
        <taxon>Thiotrichales</taxon>
        <taxon>Piscirickettsiaceae</taxon>
        <taxon>Piscirickettsia</taxon>
    </lineage>
</organism>
<evidence type="ECO:0000313" key="10">
    <source>
        <dbReference type="Proteomes" id="UP000422232"/>
    </source>
</evidence>
<dbReference type="RefSeq" id="WP_016211411.1">
    <property type="nucleotide sequence ID" value="NZ_CP012413.1"/>
</dbReference>
<dbReference type="GO" id="GO:0004521">
    <property type="term" value="F:RNA endonuclease activity"/>
    <property type="evidence" value="ECO:0007669"/>
    <property type="project" value="UniProtKB-UniRule"/>
</dbReference>
<proteinExistence type="inferred from homology"/>
<dbReference type="GO" id="GO:0008270">
    <property type="term" value="F:zinc ion binding"/>
    <property type="evidence" value="ECO:0007669"/>
    <property type="project" value="UniProtKB-UniRule"/>
</dbReference>
<evidence type="ECO:0000256" key="4">
    <source>
        <dbReference type="ARBA" id="ARBA00022723"/>
    </source>
</evidence>
<evidence type="ECO:0000256" key="8">
    <source>
        <dbReference type="HAMAP-Rule" id="MF_00009"/>
    </source>
</evidence>
<dbReference type="GO" id="GO:0006364">
    <property type="term" value="P:rRNA processing"/>
    <property type="evidence" value="ECO:0007669"/>
    <property type="project" value="UniProtKB-UniRule"/>
</dbReference>
<dbReference type="HAMAP" id="MF_00009">
    <property type="entry name" value="Endoribonucl_YbeY"/>
    <property type="match status" value="1"/>
</dbReference>
<comment type="similarity">
    <text evidence="1 8">Belongs to the endoribonuclease YbeY family.</text>
</comment>
<keyword evidence="8" id="KW-0963">Cytoplasm</keyword>
<dbReference type="GeneID" id="66740184"/>
<keyword evidence="7 8" id="KW-0862">Zinc</keyword>
<dbReference type="Proteomes" id="UP000422232">
    <property type="component" value="Chromosome"/>
</dbReference>
<keyword evidence="5 8" id="KW-0255">Endonuclease</keyword>
<gene>
    <name evidence="8 9" type="primary">ybeY</name>
    <name evidence="9" type="ORF">Psal009_02677</name>
</gene>
<keyword evidence="8" id="KW-0698">rRNA processing</keyword>
<comment type="cofactor">
    <cofactor evidence="8">
        <name>Zn(2+)</name>
        <dbReference type="ChEBI" id="CHEBI:29105"/>
    </cofactor>
    <text evidence="8">Binds 1 zinc ion.</text>
</comment>
<keyword evidence="10" id="KW-1185">Reference proteome</keyword>